<reference evidence="6 7" key="1">
    <citation type="submission" date="2016-04" db="EMBL/GenBank/DDBJ databases">
        <authorList>
            <consortium name="Pathogen Informatics"/>
        </authorList>
    </citation>
    <scope>NUCLEOTIDE SEQUENCE [LARGE SCALE GENOMIC DNA]</scope>
    <source>
        <strain evidence="6 7">H050680373</strain>
    </source>
</reference>
<dbReference type="Gene3D" id="1.10.10.10">
    <property type="entry name" value="Winged helix-like DNA-binding domain superfamily/Winged helix DNA-binding domain"/>
    <property type="match status" value="1"/>
</dbReference>
<dbReference type="GO" id="GO:0006950">
    <property type="term" value="P:response to stress"/>
    <property type="evidence" value="ECO:0007669"/>
    <property type="project" value="TreeGrafter"/>
</dbReference>
<name>A0A157SWA8_9BORD</name>
<dbReference type="SMART" id="SM00347">
    <property type="entry name" value="HTH_MARR"/>
    <property type="match status" value="1"/>
</dbReference>
<dbReference type="InterPro" id="IPR036390">
    <property type="entry name" value="WH_DNA-bd_sf"/>
</dbReference>
<dbReference type="PANTHER" id="PTHR33164">
    <property type="entry name" value="TRANSCRIPTIONAL REGULATOR, MARR FAMILY"/>
    <property type="match status" value="1"/>
</dbReference>
<dbReference type="InterPro" id="IPR039422">
    <property type="entry name" value="MarR/SlyA-like"/>
</dbReference>
<feature type="compositionally biased region" description="Basic and acidic residues" evidence="4">
    <location>
        <begin position="166"/>
        <end position="185"/>
    </location>
</feature>
<feature type="region of interest" description="Disordered" evidence="4">
    <location>
        <begin position="151"/>
        <end position="185"/>
    </location>
</feature>
<dbReference type="GO" id="GO:0003700">
    <property type="term" value="F:DNA-binding transcription factor activity"/>
    <property type="evidence" value="ECO:0007669"/>
    <property type="project" value="InterPro"/>
</dbReference>
<dbReference type="EMBL" id="FKIF01000010">
    <property type="protein sequence ID" value="SAI74624.1"/>
    <property type="molecule type" value="Genomic_DNA"/>
</dbReference>
<gene>
    <name evidence="6" type="primary">slyA_3</name>
    <name evidence="6" type="ORF">SAMEA3906486_05341</name>
</gene>
<evidence type="ECO:0000313" key="6">
    <source>
        <dbReference type="EMBL" id="SAI74624.1"/>
    </source>
</evidence>
<dbReference type="InterPro" id="IPR036388">
    <property type="entry name" value="WH-like_DNA-bd_sf"/>
</dbReference>
<dbReference type="PROSITE" id="PS01117">
    <property type="entry name" value="HTH_MARR_1"/>
    <property type="match status" value="1"/>
</dbReference>
<protein>
    <submittedName>
        <fullName evidence="6">MarR family transcriptional regulator</fullName>
    </submittedName>
</protein>
<evidence type="ECO:0000256" key="1">
    <source>
        <dbReference type="ARBA" id="ARBA00023015"/>
    </source>
</evidence>
<sequence>MENMKTPTDSQLMAVSAALPVLARAYRAAADKVLAGYGLSQATAWPVILAGRLGDGLRQGALAEALGIEGPSLVRLLDHLVSAGLIERREDPSDRRARTLHLTESGQALRAKLEDVLTRIRRELFKGIDADDVAACLRVFEQLTLALAQGVPMPDGLRPEPAGTRAGRDGHALERAAGEKASGKP</sequence>
<organism evidence="6 7">
    <name type="scientific">Bordetella ansorpii</name>
    <dbReference type="NCBI Taxonomy" id="288768"/>
    <lineage>
        <taxon>Bacteria</taxon>
        <taxon>Pseudomonadati</taxon>
        <taxon>Pseudomonadota</taxon>
        <taxon>Betaproteobacteria</taxon>
        <taxon>Burkholderiales</taxon>
        <taxon>Alcaligenaceae</taxon>
        <taxon>Bordetella</taxon>
    </lineage>
</organism>
<dbReference type="PROSITE" id="PS50995">
    <property type="entry name" value="HTH_MARR_2"/>
    <property type="match status" value="1"/>
</dbReference>
<dbReference type="InterPro" id="IPR000835">
    <property type="entry name" value="HTH_MarR-typ"/>
</dbReference>
<proteinExistence type="predicted"/>
<keyword evidence="2" id="KW-0238">DNA-binding</keyword>
<dbReference type="InterPro" id="IPR023187">
    <property type="entry name" value="Tscrpt_reg_MarR-type_CS"/>
</dbReference>
<evidence type="ECO:0000313" key="7">
    <source>
        <dbReference type="Proteomes" id="UP000076848"/>
    </source>
</evidence>
<dbReference type="Pfam" id="PF12802">
    <property type="entry name" value="MarR_2"/>
    <property type="match status" value="1"/>
</dbReference>
<dbReference type="SUPFAM" id="SSF46785">
    <property type="entry name" value="Winged helix' DNA-binding domain"/>
    <property type="match status" value="1"/>
</dbReference>
<evidence type="ECO:0000256" key="3">
    <source>
        <dbReference type="ARBA" id="ARBA00023163"/>
    </source>
</evidence>
<accession>A0A157SWA8</accession>
<dbReference type="Proteomes" id="UP000076848">
    <property type="component" value="Unassembled WGS sequence"/>
</dbReference>
<dbReference type="PANTHER" id="PTHR33164:SF64">
    <property type="entry name" value="TRANSCRIPTIONAL REGULATOR SLYA"/>
    <property type="match status" value="1"/>
</dbReference>
<dbReference type="AlphaFoldDB" id="A0A157SWA8"/>
<keyword evidence="3" id="KW-0804">Transcription</keyword>
<dbReference type="GO" id="GO:0003677">
    <property type="term" value="F:DNA binding"/>
    <property type="evidence" value="ECO:0007669"/>
    <property type="project" value="UniProtKB-KW"/>
</dbReference>
<feature type="domain" description="HTH marR-type" evidence="5">
    <location>
        <begin position="12"/>
        <end position="145"/>
    </location>
</feature>
<dbReference type="PRINTS" id="PR00598">
    <property type="entry name" value="HTHMARR"/>
</dbReference>
<evidence type="ECO:0000256" key="4">
    <source>
        <dbReference type="SAM" id="MobiDB-lite"/>
    </source>
</evidence>
<evidence type="ECO:0000256" key="2">
    <source>
        <dbReference type="ARBA" id="ARBA00023125"/>
    </source>
</evidence>
<keyword evidence="7" id="KW-1185">Reference proteome</keyword>
<evidence type="ECO:0000259" key="5">
    <source>
        <dbReference type="PROSITE" id="PS50995"/>
    </source>
</evidence>
<dbReference type="STRING" id="288768.SAMEA3906486_05341"/>
<keyword evidence="1" id="KW-0805">Transcription regulation</keyword>